<feature type="domain" description="N-acetyltransferase" evidence="3">
    <location>
        <begin position="3"/>
        <end position="206"/>
    </location>
</feature>
<dbReference type="AlphaFoldDB" id="A0A1C4YX10"/>
<evidence type="ECO:0000313" key="4">
    <source>
        <dbReference type="EMBL" id="SCF25302.1"/>
    </source>
</evidence>
<name>A0A1C4YX10_9ACTN</name>
<dbReference type="Proteomes" id="UP000198551">
    <property type="component" value="Unassembled WGS sequence"/>
</dbReference>
<dbReference type="CDD" id="cd04301">
    <property type="entry name" value="NAT_SF"/>
    <property type="match status" value="1"/>
</dbReference>
<evidence type="ECO:0000259" key="3">
    <source>
        <dbReference type="PROSITE" id="PS51186"/>
    </source>
</evidence>
<evidence type="ECO:0000256" key="1">
    <source>
        <dbReference type="ARBA" id="ARBA00022679"/>
    </source>
</evidence>
<evidence type="ECO:0000313" key="5">
    <source>
        <dbReference type="Proteomes" id="UP000198551"/>
    </source>
</evidence>
<dbReference type="PROSITE" id="PS51186">
    <property type="entry name" value="GNAT"/>
    <property type="match status" value="1"/>
</dbReference>
<dbReference type="GO" id="GO:0016747">
    <property type="term" value="F:acyltransferase activity, transferring groups other than amino-acyl groups"/>
    <property type="evidence" value="ECO:0007669"/>
    <property type="project" value="InterPro"/>
</dbReference>
<organism evidence="4 5">
    <name type="scientific">Micromonospora marina</name>
    <dbReference type="NCBI Taxonomy" id="307120"/>
    <lineage>
        <taxon>Bacteria</taxon>
        <taxon>Bacillati</taxon>
        <taxon>Actinomycetota</taxon>
        <taxon>Actinomycetes</taxon>
        <taxon>Micromonosporales</taxon>
        <taxon>Micromonosporaceae</taxon>
        <taxon>Micromonospora</taxon>
    </lineage>
</organism>
<keyword evidence="1 4" id="KW-0808">Transferase</keyword>
<dbReference type="Gene3D" id="3.40.630.30">
    <property type="match status" value="1"/>
</dbReference>
<dbReference type="RefSeq" id="WP_091047140.1">
    <property type="nucleotide sequence ID" value="NZ_FMCV01000013.1"/>
</dbReference>
<dbReference type="InterPro" id="IPR050832">
    <property type="entry name" value="Bact_Acetyltransf"/>
</dbReference>
<reference evidence="5" key="1">
    <citation type="submission" date="2016-06" db="EMBL/GenBank/DDBJ databases">
        <authorList>
            <person name="Varghese N."/>
        </authorList>
    </citation>
    <scope>NUCLEOTIDE SEQUENCE [LARGE SCALE GENOMIC DNA]</scope>
    <source>
        <strain evidence="5">DSM 45555</strain>
    </source>
</reference>
<dbReference type="InterPro" id="IPR000182">
    <property type="entry name" value="GNAT_dom"/>
</dbReference>
<evidence type="ECO:0000256" key="2">
    <source>
        <dbReference type="ARBA" id="ARBA00023315"/>
    </source>
</evidence>
<dbReference type="PANTHER" id="PTHR43877">
    <property type="entry name" value="AMINOALKYLPHOSPHONATE N-ACETYLTRANSFERASE-RELATED-RELATED"/>
    <property type="match status" value="1"/>
</dbReference>
<dbReference type="Pfam" id="PF00583">
    <property type="entry name" value="Acetyltransf_1"/>
    <property type="match status" value="1"/>
</dbReference>
<dbReference type="SUPFAM" id="SSF55729">
    <property type="entry name" value="Acyl-CoA N-acyltransferases (Nat)"/>
    <property type="match status" value="2"/>
</dbReference>
<keyword evidence="5" id="KW-1185">Reference proteome</keyword>
<dbReference type="InterPro" id="IPR016181">
    <property type="entry name" value="Acyl_CoA_acyltransferase"/>
</dbReference>
<proteinExistence type="predicted"/>
<dbReference type="EMBL" id="FMCV01000013">
    <property type="protein sequence ID" value="SCF25302.1"/>
    <property type="molecule type" value="Genomic_DNA"/>
</dbReference>
<accession>A0A1C4YX10</accession>
<keyword evidence="2" id="KW-0012">Acyltransferase</keyword>
<sequence length="346" mass="38108">MTLTVTPLDPADRQTLDAVYRIACAARAVDEPDLPDPCRRRFEAPLWHPMPGIDTRWLVARLAGTPAGWLRLYLHTIDNTENASVELTVDPAYRRQGIGRTLHEHGVRLLREHGGERLVGATVAALPGEEGRIFPGAAFAAAMGARPALADVRRRLDVAGLDRDRLAALLAGARAAATGYRPVRWRDHTPEEYVADVAYLEGRLLLDAPMGELGWEPEQMDAARVRDAERALDARGVRRYNTGVVHEATGRLVGWTQLGLDASSTDHAWQEITLVDPAHRGHRLGLLCKAGNLAYALAHEPALRAVDTWNAAVNRHMIAINERLGFRPAAGSIDWQSTIRVVTRPY</sequence>
<gene>
    <name evidence="4" type="ORF">GA0070215_11368</name>
</gene>
<protein>
    <submittedName>
        <fullName evidence="4">Acetyltransferase (GNAT) family protein</fullName>
    </submittedName>
</protein>